<evidence type="ECO:0000313" key="3">
    <source>
        <dbReference type="Proteomes" id="UP000243217"/>
    </source>
</evidence>
<proteinExistence type="predicted"/>
<name>A0A1V9Y947_9STRA</name>
<evidence type="ECO:0000313" key="2">
    <source>
        <dbReference type="EMBL" id="OQR82178.1"/>
    </source>
</evidence>
<dbReference type="STRING" id="74557.A0A1V9Y947"/>
<dbReference type="AlphaFoldDB" id="A0A1V9Y947"/>
<dbReference type="Gene3D" id="1.25.40.20">
    <property type="entry name" value="Ankyrin repeat-containing domain"/>
    <property type="match status" value="1"/>
</dbReference>
<reference evidence="2 3" key="1">
    <citation type="journal article" date="2014" name="Genome Biol. Evol.">
        <title>The secreted proteins of Achlya hypogyna and Thraustotheca clavata identify the ancestral oomycete secretome and reveal gene acquisitions by horizontal gene transfer.</title>
        <authorList>
            <person name="Misner I."/>
            <person name="Blouin N."/>
            <person name="Leonard G."/>
            <person name="Richards T.A."/>
            <person name="Lane C.E."/>
        </authorList>
    </citation>
    <scope>NUCLEOTIDE SEQUENCE [LARGE SCALE GENOMIC DNA]</scope>
    <source>
        <strain evidence="2 3">ATCC 34112</strain>
    </source>
</reference>
<feature type="compositionally biased region" description="Polar residues" evidence="1">
    <location>
        <begin position="16"/>
        <end position="34"/>
    </location>
</feature>
<feature type="compositionally biased region" description="Basic and acidic residues" evidence="1">
    <location>
        <begin position="1"/>
        <end position="15"/>
    </location>
</feature>
<dbReference type="InterPro" id="IPR052050">
    <property type="entry name" value="SecEffector_AnkRepeat"/>
</dbReference>
<organism evidence="2 3">
    <name type="scientific">Thraustotheca clavata</name>
    <dbReference type="NCBI Taxonomy" id="74557"/>
    <lineage>
        <taxon>Eukaryota</taxon>
        <taxon>Sar</taxon>
        <taxon>Stramenopiles</taxon>
        <taxon>Oomycota</taxon>
        <taxon>Saprolegniomycetes</taxon>
        <taxon>Saprolegniales</taxon>
        <taxon>Achlyaceae</taxon>
        <taxon>Thraustotheca</taxon>
    </lineage>
</organism>
<dbReference type="EMBL" id="JNBS01004829">
    <property type="protein sequence ID" value="OQR82178.1"/>
    <property type="molecule type" value="Genomic_DNA"/>
</dbReference>
<gene>
    <name evidence="2" type="ORF">THRCLA_11073</name>
</gene>
<dbReference type="SUPFAM" id="SSF48403">
    <property type="entry name" value="Ankyrin repeat"/>
    <property type="match status" value="1"/>
</dbReference>
<dbReference type="PANTHER" id="PTHR46586:SF3">
    <property type="entry name" value="ANKYRIN REPEAT-CONTAINING PROTEIN"/>
    <property type="match status" value="1"/>
</dbReference>
<protein>
    <submittedName>
        <fullName evidence="2">Uncharacterized protein</fullName>
    </submittedName>
</protein>
<feature type="region of interest" description="Disordered" evidence="1">
    <location>
        <begin position="1"/>
        <end position="39"/>
    </location>
</feature>
<dbReference type="Proteomes" id="UP000243217">
    <property type="component" value="Unassembled WGS sequence"/>
</dbReference>
<evidence type="ECO:0000256" key="1">
    <source>
        <dbReference type="SAM" id="MobiDB-lite"/>
    </source>
</evidence>
<comment type="caution">
    <text evidence="2">The sequence shown here is derived from an EMBL/GenBank/DDBJ whole genome shotgun (WGS) entry which is preliminary data.</text>
</comment>
<dbReference type="Pfam" id="PF12796">
    <property type="entry name" value="Ank_2"/>
    <property type="match status" value="1"/>
</dbReference>
<dbReference type="InterPro" id="IPR036770">
    <property type="entry name" value="Ankyrin_rpt-contain_sf"/>
</dbReference>
<sequence>MDEHIEVPTARKEQVSRATTASTKQSKPHSSPAMSESILGTPAGSPMDIDLYVLPKASVAVLHDMQFVRMIAQYQDGIEGKLHEIVLHWQKLRDENDRAKFIFRSFDVPHCGLARVRLLYMYRKYVFTPELGNLIASLGCLAIVEYLHAKEPQENSIIFTANTMDHAATSGKLALVEFLDTQRTEGCTTRAMDNAAMNGHLDIVEYLHLHRSEGCTVEAMNGACRKGYLDVVKFLHKNRTEGCDLNAGDNAALNGHLDVMQFLCQNRRDDVVSDSALSAAIEKGHVEIVKLLLETYPMEGNTLKMLCDASRRGHLPIIKYLYNTRAEATRYTSQAIFYANQKGHSGLVAYLEAEQRHLVSQLA</sequence>
<dbReference type="Pfam" id="PF13637">
    <property type="entry name" value="Ank_4"/>
    <property type="match status" value="1"/>
</dbReference>
<accession>A0A1V9Y947</accession>
<keyword evidence="3" id="KW-1185">Reference proteome</keyword>
<dbReference type="InterPro" id="IPR002110">
    <property type="entry name" value="Ankyrin_rpt"/>
</dbReference>
<dbReference type="PANTHER" id="PTHR46586">
    <property type="entry name" value="ANKYRIN REPEAT-CONTAINING PROTEIN"/>
    <property type="match status" value="1"/>
</dbReference>
<dbReference type="OrthoDB" id="70327at2759"/>